<dbReference type="Proteomes" id="UP000316649">
    <property type="component" value="Unassembled WGS sequence"/>
</dbReference>
<evidence type="ECO:0000313" key="3">
    <source>
        <dbReference type="Proteomes" id="UP000316649"/>
    </source>
</evidence>
<protein>
    <submittedName>
        <fullName evidence="2">Methyltransferase domain-containing protein</fullName>
    </submittedName>
</protein>
<dbReference type="InterPro" id="IPR019410">
    <property type="entry name" value="Methyltransf_16"/>
</dbReference>
<dbReference type="SUPFAM" id="SSF53335">
    <property type="entry name" value="S-adenosyl-L-methionine-dependent methyltransferases"/>
    <property type="match status" value="1"/>
</dbReference>
<accession>A0A557SBY8</accession>
<dbReference type="Pfam" id="PF10294">
    <property type="entry name" value="Methyltransf_16"/>
    <property type="match status" value="1"/>
</dbReference>
<dbReference type="Gene3D" id="3.40.50.150">
    <property type="entry name" value="Vaccinia Virus protein VP39"/>
    <property type="match status" value="1"/>
</dbReference>
<dbReference type="RefSeq" id="WP_144359000.1">
    <property type="nucleotide sequence ID" value="NZ_VMNH01000010.1"/>
</dbReference>
<dbReference type="OrthoDB" id="264333at2"/>
<keyword evidence="3" id="KW-1185">Reference proteome</keyword>
<evidence type="ECO:0000313" key="2">
    <source>
        <dbReference type="EMBL" id="TVO74914.1"/>
    </source>
</evidence>
<dbReference type="CDD" id="cd02440">
    <property type="entry name" value="AdoMet_MTases"/>
    <property type="match status" value="1"/>
</dbReference>
<keyword evidence="1" id="KW-1133">Transmembrane helix</keyword>
<keyword evidence="1" id="KW-0472">Membrane</keyword>
<keyword evidence="1" id="KW-0812">Transmembrane</keyword>
<dbReference type="EMBL" id="VMNH01000010">
    <property type="protein sequence ID" value="TVO74914.1"/>
    <property type="molecule type" value="Genomic_DNA"/>
</dbReference>
<dbReference type="GO" id="GO:0008168">
    <property type="term" value="F:methyltransferase activity"/>
    <property type="evidence" value="ECO:0007669"/>
    <property type="project" value="UniProtKB-KW"/>
</dbReference>
<comment type="caution">
    <text evidence="2">The sequence shown here is derived from an EMBL/GenBank/DDBJ whole genome shotgun (WGS) entry which is preliminary data.</text>
</comment>
<evidence type="ECO:0000256" key="1">
    <source>
        <dbReference type="SAM" id="Phobius"/>
    </source>
</evidence>
<proteinExistence type="predicted"/>
<organism evidence="2 3">
    <name type="scientific">Sedimenticola selenatireducens</name>
    <dbReference type="NCBI Taxonomy" id="191960"/>
    <lineage>
        <taxon>Bacteria</taxon>
        <taxon>Pseudomonadati</taxon>
        <taxon>Pseudomonadota</taxon>
        <taxon>Gammaproteobacteria</taxon>
        <taxon>Chromatiales</taxon>
        <taxon>Sedimenticolaceae</taxon>
        <taxon>Sedimenticola</taxon>
    </lineage>
</organism>
<keyword evidence="2" id="KW-0489">Methyltransferase</keyword>
<name>A0A557SBY8_9GAMM</name>
<feature type="transmembrane region" description="Helical" evidence="1">
    <location>
        <begin position="43"/>
        <end position="63"/>
    </location>
</feature>
<dbReference type="PANTHER" id="PTHR14614">
    <property type="entry name" value="HEPATOCELLULAR CARCINOMA-ASSOCIATED ANTIGEN"/>
    <property type="match status" value="1"/>
</dbReference>
<dbReference type="GO" id="GO:0032259">
    <property type="term" value="P:methylation"/>
    <property type="evidence" value="ECO:0007669"/>
    <property type="project" value="UniProtKB-KW"/>
</dbReference>
<gene>
    <name evidence="2" type="ORF">FHP88_10520</name>
</gene>
<dbReference type="AlphaFoldDB" id="A0A557SBY8"/>
<dbReference type="InterPro" id="IPR029063">
    <property type="entry name" value="SAM-dependent_MTases_sf"/>
</dbReference>
<reference evidence="2 3" key="1">
    <citation type="submission" date="2019-07" db="EMBL/GenBank/DDBJ databases">
        <title>The pathways for chlorine oxyanion respiration interact through the shared metabolite chlorate.</title>
        <authorList>
            <person name="Barnum T.P."/>
            <person name="Cheng Y."/>
            <person name="Hill K.A."/>
            <person name="Lucas L.N."/>
            <person name="Carlson H.K."/>
            <person name="Coates J.D."/>
        </authorList>
    </citation>
    <scope>NUCLEOTIDE SEQUENCE [LARGE SCALE GENOMIC DNA]</scope>
    <source>
        <strain evidence="2 3">BK-1</strain>
    </source>
</reference>
<sequence length="216" mass="24928">MGLRVSYKTHEFDEVDIHLRTLRNKQEFSDDDGVAERLGISSAMWPIFGVVWPSGIVLAHYLFQFDYKDKHILEVGCGIGLTSLLLNHLNADITATDFHPHAERFLIKNTQLNQDKIIPFTRTDWADPKSSLGEFDLIVGSDLLYEDEHIELLSLFINQHCKKRSEVILVDPGRGRHAKFSRKMAELGFSLHLTRLENMDYLDKPYKGVILRYARE</sequence>
<keyword evidence="2" id="KW-0808">Transferase</keyword>